<evidence type="ECO:0008006" key="3">
    <source>
        <dbReference type="Google" id="ProtNLM"/>
    </source>
</evidence>
<dbReference type="AlphaFoldDB" id="A0ABD5RME7"/>
<dbReference type="RefSeq" id="WP_247414619.1">
    <property type="nucleotide sequence ID" value="NZ_JALLGW010000001.1"/>
</dbReference>
<protein>
    <recommendedName>
        <fullName evidence="3">Lrp/AsnC family transcriptional regulator</fullName>
    </recommendedName>
</protein>
<organism evidence="1 2">
    <name type="scientific">Halomarina salina</name>
    <dbReference type="NCBI Taxonomy" id="1872699"/>
    <lineage>
        <taxon>Archaea</taxon>
        <taxon>Methanobacteriati</taxon>
        <taxon>Methanobacteriota</taxon>
        <taxon>Stenosarchaea group</taxon>
        <taxon>Halobacteria</taxon>
        <taxon>Halobacteriales</taxon>
        <taxon>Natronomonadaceae</taxon>
        <taxon>Halomarina</taxon>
    </lineage>
</organism>
<name>A0ABD5RME7_9EURY</name>
<dbReference type="InterPro" id="IPR011008">
    <property type="entry name" value="Dimeric_a/b-barrel"/>
</dbReference>
<dbReference type="EMBL" id="JBHSQH010000001">
    <property type="protein sequence ID" value="MFC5971733.1"/>
    <property type="molecule type" value="Genomic_DNA"/>
</dbReference>
<evidence type="ECO:0000313" key="1">
    <source>
        <dbReference type="EMBL" id="MFC5971733.1"/>
    </source>
</evidence>
<reference evidence="1 2" key="1">
    <citation type="journal article" date="2019" name="Int. J. Syst. Evol. Microbiol.">
        <title>The Global Catalogue of Microorganisms (GCM) 10K type strain sequencing project: providing services to taxonomists for standard genome sequencing and annotation.</title>
        <authorList>
            <consortium name="The Broad Institute Genomics Platform"/>
            <consortium name="The Broad Institute Genome Sequencing Center for Infectious Disease"/>
            <person name="Wu L."/>
            <person name="Ma J."/>
        </authorList>
    </citation>
    <scope>NUCLEOTIDE SEQUENCE [LARGE SCALE GENOMIC DNA]</scope>
    <source>
        <strain evidence="1 2">CGMCC 1.12543</strain>
    </source>
</reference>
<comment type="caution">
    <text evidence="1">The sequence shown here is derived from an EMBL/GenBank/DDBJ whole genome shotgun (WGS) entry which is preliminary data.</text>
</comment>
<accession>A0ABD5RME7</accession>
<evidence type="ECO:0000313" key="2">
    <source>
        <dbReference type="Proteomes" id="UP001596099"/>
    </source>
</evidence>
<proteinExistence type="predicted"/>
<keyword evidence="2" id="KW-1185">Reference proteome</keyword>
<sequence>MSGSLGDSSTDEGEDIRGLDLVAPDDLRERLAAAELSGAVVGYAPRIDYDELGMRTVITRVLARESCVEDVAMDLRGRNVSDVYVVTGEYNIVAIGRFVGEGAFDAFLSRLATDDRVLSVTATVTLDTVCEYDTVGFLEE</sequence>
<dbReference type="Proteomes" id="UP001596099">
    <property type="component" value="Unassembled WGS sequence"/>
</dbReference>
<gene>
    <name evidence="1" type="ORF">ACFPYI_10350</name>
</gene>
<dbReference type="SUPFAM" id="SSF54909">
    <property type="entry name" value="Dimeric alpha+beta barrel"/>
    <property type="match status" value="1"/>
</dbReference>